<evidence type="ECO:0000256" key="6">
    <source>
        <dbReference type="ARBA" id="ARBA00022519"/>
    </source>
</evidence>
<dbReference type="PROSITE" id="PS51007">
    <property type="entry name" value="CYTC"/>
    <property type="match status" value="2"/>
</dbReference>
<dbReference type="SUPFAM" id="SSF46626">
    <property type="entry name" value="Cytochrome c"/>
    <property type="match status" value="2"/>
</dbReference>
<accession>A0ABV3RAE4</accession>
<keyword evidence="13 19" id="KW-0249">Electron transport</keyword>
<evidence type="ECO:0000256" key="19">
    <source>
        <dbReference type="PIRNR" id="PIRNR000006"/>
    </source>
</evidence>
<dbReference type="PANTHER" id="PTHR33751:SF1">
    <property type="entry name" value="CBB3-TYPE CYTOCHROME C OXIDASE SUBUNIT FIXP"/>
    <property type="match status" value="1"/>
</dbReference>
<comment type="function">
    <text evidence="19">C-type cytochrome. Part of the cbb3-type cytochrome c oxidase complex.</text>
</comment>
<dbReference type="PIRSF" id="PIRSF000006">
    <property type="entry name" value="Cbb3-Cox_fixP"/>
    <property type="match status" value="1"/>
</dbReference>
<dbReference type="Gene3D" id="6.10.280.130">
    <property type="match status" value="1"/>
</dbReference>
<evidence type="ECO:0000256" key="10">
    <source>
        <dbReference type="ARBA" id="ARBA00022723"/>
    </source>
</evidence>
<evidence type="ECO:0000256" key="4">
    <source>
        <dbReference type="ARBA" id="ARBA00022448"/>
    </source>
</evidence>
<keyword evidence="8 19" id="KW-0679">Respiratory chain</keyword>
<evidence type="ECO:0000256" key="16">
    <source>
        <dbReference type="ARBA" id="ARBA00023004"/>
    </source>
</evidence>
<dbReference type="PANTHER" id="PTHR33751">
    <property type="entry name" value="CBB3-TYPE CYTOCHROME C OXIDASE SUBUNIT FIXP"/>
    <property type="match status" value="1"/>
</dbReference>
<evidence type="ECO:0000313" key="23">
    <source>
        <dbReference type="Proteomes" id="UP001556118"/>
    </source>
</evidence>
<evidence type="ECO:0000256" key="2">
    <source>
        <dbReference type="ARBA" id="ARBA00004673"/>
    </source>
</evidence>
<evidence type="ECO:0000256" key="3">
    <source>
        <dbReference type="ARBA" id="ARBA00006113"/>
    </source>
</evidence>
<keyword evidence="12 19" id="KW-0375">Hydrogen ion transport</keyword>
<comment type="subcellular location">
    <subcellularLocation>
        <location evidence="1 19">Cell inner membrane</location>
    </subcellularLocation>
</comment>
<evidence type="ECO:0000256" key="17">
    <source>
        <dbReference type="ARBA" id="ARBA00023065"/>
    </source>
</evidence>
<evidence type="ECO:0000313" key="22">
    <source>
        <dbReference type="EMBL" id="MEW9855048.1"/>
    </source>
</evidence>
<keyword evidence="6 19" id="KW-0997">Cell inner membrane</keyword>
<dbReference type="Proteomes" id="UP001556118">
    <property type="component" value="Unassembled WGS sequence"/>
</dbReference>
<name>A0ABV3RAE4_9SPHN</name>
<dbReference type="InterPro" id="IPR004678">
    <property type="entry name" value="Cyt_c_oxidase_cbb3_su3"/>
</dbReference>
<organism evidence="22 23">
    <name type="scientific">Novosphingobium rhizovicinum</name>
    <dbReference type="NCBI Taxonomy" id="3228928"/>
    <lineage>
        <taxon>Bacteria</taxon>
        <taxon>Pseudomonadati</taxon>
        <taxon>Pseudomonadota</taxon>
        <taxon>Alphaproteobacteria</taxon>
        <taxon>Sphingomonadales</taxon>
        <taxon>Sphingomonadaceae</taxon>
        <taxon>Novosphingobium</taxon>
    </lineage>
</organism>
<evidence type="ECO:0000256" key="20">
    <source>
        <dbReference type="SAM" id="Phobius"/>
    </source>
</evidence>
<evidence type="ECO:0000259" key="21">
    <source>
        <dbReference type="PROSITE" id="PS51007"/>
    </source>
</evidence>
<sequence>MANKRPNGKRWDEATQTETVGHEWDGIEELDTPMPRWWLYTFYATIVFALGYCIAYPAWPLVTQATEGVLGWSSRGELAKDLKAQEAERSEVLQAIAITPVEKLVGQPDLMPAAIAGGAAAFKVNCVQCHGAGAAGSKGYPNLNDDEWLWGGDIRAIEATLIHGIRQHGSAETRTSLMPAFGKDGLLPPEQIEDVASYVLSLSGKEKPSAAAQRGAQVFADNCAVCHGADAKGQRQFGAPNLRDAIWLYGSSREEVVQQISAPRHGVMPAWGGRLDPVTIKMLAAYVHSLGGGEDFAEVAEQPAQ</sequence>
<keyword evidence="17 19" id="KW-0406">Ion transport</keyword>
<evidence type="ECO:0000256" key="1">
    <source>
        <dbReference type="ARBA" id="ARBA00004533"/>
    </source>
</evidence>
<dbReference type="Pfam" id="PF13442">
    <property type="entry name" value="Cytochrome_CBB3"/>
    <property type="match status" value="2"/>
</dbReference>
<feature type="transmembrane region" description="Helical" evidence="20">
    <location>
        <begin position="37"/>
        <end position="59"/>
    </location>
</feature>
<dbReference type="InterPro" id="IPR009056">
    <property type="entry name" value="Cyt_c-like_dom"/>
</dbReference>
<keyword evidence="16 19" id="KW-0408">Iron</keyword>
<evidence type="ECO:0000256" key="9">
    <source>
        <dbReference type="ARBA" id="ARBA00022692"/>
    </source>
</evidence>
<keyword evidence="9 20" id="KW-0812">Transmembrane</keyword>
<evidence type="ECO:0000256" key="18">
    <source>
        <dbReference type="ARBA" id="ARBA00023136"/>
    </source>
</evidence>
<keyword evidence="11" id="KW-0677">Repeat</keyword>
<dbReference type="Pfam" id="PF14715">
    <property type="entry name" value="FixP_N"/>
    <property type="match status" value="1"/>
</dbReference>
<dbReference type="InterPro" id="IPR038414">
    <property type="entry name" value="CcoP_N_sf"/>
</dbReference>
<evidence type="ECO:0000256" key="14">
    <source>
        <dbReference type="ARBA" id="ARBA00022989"/>
    </source>
</evidence>
<dbReference type="NCBIfam" id="TIGR00782">
    <property type="entry name" value="ccoP"/>
    <property type="match status" value="1"/>
</dbReference>
<keyword evidence="4 19" id="KW-0813">Transport</keyword>
<dbReference type="InterPro" id="IPR036909">
    <property type="entry name" value="Cyt_c-like_dom_sf"/>
</dbReference>
<dbReference type="PRINTS" id="PR00605">
    <property type="entry name" value="CYTCHROMECIC"/>
</dbReference>
<evidence type="ECO:0000256" key="11">
    <source>
        <dbReference type="ARBA" id="ARBA00022737"/>
    </source>
</evidence>
<evidence type="ECO:0000256" key="13">
    <source>
        <dbReference type="ARBA" id="ARBA00022982"/>
    </source>
</evidence>
<proteinExistence type="inferred from homology"/>
<evidence type="ECO:0000256" key="12">
    <source>
        <dbReference type="ARBA" id="ARBA00022781"/>
    </source>
</evidence>
<keyword evidence="23" id="KW-1185">Reference proteome</keyword>
<dbReference type="InterPro" id="IPR008168">
    <property type="entry name" value="Cyt_C_IC"/>
</dbReference>
<dbReference type="RefSeq" id="WP_367772029.1">
    <property type="nucleotide sequence ID" value="NZ_JBFNXR010000021.1"/>
</dbReference>
<feature type="domain" description="Cytochrome c" evidence="21">
    <location>
        <begin position="113"/>
        <end position="203"/>
    </location>
</feature>
<dbReference type="InterPro" id="IPR032858">
    <property type="entry name" value="CcoP_N"/>
</dbReference>
<protein>
    <recommendedName>
        <fullName evidence="19">Cbb3-type cytochrome c oxidase subunit</fullName>
    </recommendedName>
</protein>
<dbReference type="Gene3D" id="1.10.760.10">
    <property type="entry name" value="Cytochrome c-like domain"/>
    <property type="match status" value="2"/>
</dbReference>
<comment type="pathway">
    <text evidence="2 19">Energy metabolism; oxidative phosphorylation.</text>
</comment>
<keyword evidence="10 19" id="KW-0479">Metal-binding</keyword>
<keyword evidence="7 19" id="KW-0349">Heme</keyword>
<keyword evidence="15 19" id="KW-0560">Oxidoreductase</keyword>
<dbReference type="InterPro" id="IPR050597">
    <property type="entry name" value="Cytochrome_c_Oxidase_Subunit"/>
</dbReference>
<comment type="cofactor">
    <cofactor evidence="19">
        <name>heme c</name>
        <dbReference type="ChEBI" id="CHEBI:61717"/>
    </cofactor>
    <text evidence="19">Binds 2 heme C groups per subunit.</text>
</comment>
<evidence type="ECO:0000256" key="5">
    <source>
        <dbReference type="ARBA" id="ARBA00022475"/>
    </source>
</evidence>
<keyword evidence="18 19" id="KW-0472">Membrane</keyword>
<evidence type="ECO:0000256" key="8">
    <source>
        <dbReference type="ARBA" id="ARBA00022660"/>
    </source>
</evidence>
<evidence type="ECO:0000256" key="15">
    <source>
        <dbReference type="ARBA" id="ARBA00023002"/>
    </source>
</evidence>
<reference evidence="22 23" key="1">
    <citation type="submission" date="2024-06" db="EMBL/GenBank/DDBJ databases">
        <title>Novosphingobium rhizovicinus M1R2S20.</title>
        <authorList>
            <person name="Sun J.-Q."/>
        </authorList>
    </citation>
    <scope>NUCLEOTIDE SEQUENCE [LARGE SCALE GENOMIC DNA]</scope>
    <source>
        <strain evidence="22 23">M1R2S20</strain>
    </source>
</reference>
<dbReference type="EMBL" id="JBFNXR010000021">
    <property type="protein sequence ID" value="MEW9855048.1"/>
    <property type="molecule type" value="Genomic_DNA"/>
</dbReference>
<comment type="similarity">
    <text evidence="3 19">Belongs to the CcoP / FixP family.</text>
</comment>
<feature type="domain" description="Cytochrome c" evidence="21">
    <location>
        <begin position="210"/>
        <end position="291"/>
    </location>
</feature>
<evidence type="ECO:0000256" key="7">
    <source>
        <dbReference type="ARBA" id="ARBA00022617"/>
    </source>
</evidence>
<gene>
    <name evidence="22" type="primary">ccoP</name>
    <name evidence="22" type="ORF">ABUH87_07615</name>
</gene>
<comment type="subunit">
    <text evidence="19">Component of the cbb3-type cytochrome c oxidase.</text>
</comment>
<comment type="caution">
    <text evidence="22">The sequence shown here is derived from an EMBL/GenBank/DDBJ whole genome shotgun (WGS) entry which is preliminary data.</text>
</comment>
<keyword evidence="14 20" id="KW-1133">Transmembrane helix</keyword>
<keyword evidence="5 19" id="KW-1003">Cell membrane</keyword>